<reference evidence="2 3" key="1">
    <citation type="submission" date="2019-05" db="EMBL/GenBank/DDBJ databases">
        <title>Nakamurella sp. N5BH11, whole genome shotgun sequence.</title>
        <authorList>
            <person name="Tuo L."/>
        </authorList>
    </citation>
    <scope>NUCLEOTIDE SEQUENCE [LARGE SCALE GENOMIC DNA]</scope>
    <source>
        <strain evidence="2 3">N5BH11</strain>
    </source>
</reference>
<feature type="signal peptide" evidence="1">
    <location>
        <begin position="1"/>
        <end position="19"/>
    </location>
</feature>
<evidence type="ECO:0000313" key="2">
    <source>
        <dbReference type="EMBL" id="TKV60684.1"/>
    </source>
</evidence>
<comment type="caution">
    <text evidence="2">The sequence shown here is derived from an EMBL/GenBank/DDBJ whole genome shotgun (WGS) entry which is preliminary data.</text>
</comment>
<dbReference type="RefSeq" id="WP_137447987.1">
    <property type="nucleotide sequence ID" value="NZ_SZZH01000001.1"/>
</dbReference>
<evidence type="ECO:0008006" key="4">
    <source>
        <dbReference type="Google" id="ProtNLM"/>
    </source>
</evidence>
<name>A0A4U6QJT1_9ACTN</name>
<dbReference type="GO" id="GO:0005975">
    <property type="term" value="P:carbohydrate metabolic process"/>
    <property type="evidence" value="ECO:0007669"/>
    <property type="project" value="UniProtKB-ARBA"/>
</dbReference>
<dbReference type="Gene3D" id="2.60.40.10">
    <property type="entry name" value="Immunoglobulins"/>
    <property type="match status" value="1"/>
</dbReference>
<feature type="chain" id="PRO_5039539526" description="Htaa domain-containing protein" evidence="1">
    <location>
        <begin position="20"/>
        <end position="626"/>
    </location>
</feature>
<dbReference type="OrthoDB" id="9805017at2"/>
<keyword evidence="3" id="KW-1185">Reference proteome</keyword>
<dbReference type="InterPro" id="IPR013783">
    <property type="entry name" value="Ig-like_fold"/>
</dbReference>
<gene>
    <name evidence="2" type="ORF">FDO65_03045</name>
</gene>
<dbReference type="Proteomes" id="UP000306985">
    <property type="component" value="Unassembled WGS sequence"/>
</dbReference>
<protein>
    <recommendedName>
        <fullName evidence="4">Htaa domain-containing protein</fullName>
    </recommendedName>
</protein>
<dbReference type="EMBL" id="SZZH01000001">
    <property type="protein sequence ID" value="TKV60684.1"/>
    <property type="molecule type" value="Genomic_DNA"/>
</dbReference>
<proteinExistence type="predicted"/>
<sequence>MITALVAPFVLATPSSAVTQITVKNPGGLTAAGPVNSDYGFPAWYQDSAGTRIEPCLDQDNNLCGFLPGDVPDPSRPISFPDNFPEEFFYQLAGSDLTLPGGGKATLTLGLEAAFANGVEPGEQVVFARTRVVVKGGPANTTLTFKHPFGELTIDTDGTGAGRIVQDISPAVGNFTAALKGNFGPFLRWDPAVAPAAPEGFVGDPGQAHAVTGGRGGYNKFSVTSPGGLAVENTQFTISGKIATNTGVTGDAARANQGYLDVFATSGGTSLQVDGISGSFATTPMTNDPGSPRHYARIAFTGAKPSKVTVRNLGDKPASTAVISLPDTTVTAAAYDGTALTVAADSDHFPVTVAGIGSLPDNRPISFPMLAPPATVTLTSSSGASVTSPVAITGGSATDPGLPPVPPAPDPGPVIDKTPDNSTVVPAPAPTASVATPAAAPAGATVTLDASASTGNGATFAWSQTSGTPVTLTNPQSARPTFTMPFATDTNATAPATTTPLSFKVVVTETAPADGSATRTAEATVTAPVKTDTVAIAAGTRHRLGTEFRIDGTSLIDGAPFSGAPATSVVVWDMSRAAAPVKLGVSPVDTLGNWTLRLKPGPSAQITQVLVQSTRGGSATATPTTR</sequence>
<dbReference type="AlphaFoldDB" id="A0A4U6QJT1"/>
<organism evidence="2 3">
    <name type="scientific">Nakamurella flava</name>
    <dbReference type="NCBI Taxonomy" id="2576308"/>
    <lineage>
        <taxon>Bacteria</taxon>
        <taxon>Bacillati</taxon>
        <taxon>Actinomycetota</taxon>
        <taxon>Actinomycetes</taxon>
        <taxon>Nakamurellales</taxon>
        <taxon>Nakamurellaceae</taxon>
        <taxon>Nakamurella</taxon>
    </lineage>
</organism>
<accession>A0A4U6QJT1</accession>
<evidence type="ECO:0000256" key="1">
    <source>
        <dbReference type="SAM" id="SignalP"/>
    </source>
</evidence>
<evidence type="ECO:0000313" key="3">
    <source>
        <dbReference type="Proteomes" id="UP000306985"/>
    </source>
</evidence>
<keyword evidence="1" id="KW-0732">Signal</keyword>